<evidence type="ECO:0000313" key="3">
    <source>
        <dbReference type="Proteomes" id="UP001634394"/>
    </source>
</evidence>
<organism evidence="2 3">
    <name type="scientific">Sinanodonta woodiana</name>
    <name type="common">Chinese pond mussel</name>
    <name type="synonym">Anodonta woodiana</name>
    <dbReference type="NCBI Taxonomy" id="1069815"/>
    <lineage>
        <taxon>Eukaryota</taxon>
        <taxon>Metazoa</taxon>
        <taxon>Spiralia</taxon>
        <taxon>Lophotrochozoa</taxon>
        <taxon>Mollusca</taxon>
        <taxon>Bivalvia</taxon>
        <taxon>Autobranchia</taxon>
        <taxon>Heteroconchia</taxon>
        <taxon>Palaeoheterodonta</taxon>
        <taxon>Unionida</taxon>
        <taxon>Unionoidea</taxon>
        <taxon>Unionidae</taxon>
        <taxon>Unioninae</taxon>
        <taxon>Sinanodonta</taxon>
    </lineage>
</organism>
<protein>
    <submittedName>
        <fullName evidence="2">Uncharacterized protein</fullName>
    </submittedName>
</protein>
<dbReference type="Proteomes" id="UP001634394">
    <property type="component" value="Unassembled WGS sequence"/>
</dbReference>
<accession>A0ABD3XWH0</accession>
<proteinExistence type="predicted"/>
<feature type="region of interest" description="Disordered" evidence="1">
    <location>
        <begin position="53"/>
        <end position="76"/>
    </location>
</feature>
<evidence type="ECO:0000313" key="2">
    <source>
        <dbReference type="EMBL" id="KAL3889976.1"/>
    </source>
</evidence>
<dbReference type="EMBL" id="JBJQND010000001">
    <property type="protein sequence ID" value="KAL3889976.1"/>
    <property type="molecule type" value="Genomic_DNA"/>
</dbReference>
<comment type="caution">
    <text evidence="2">The sequence shown here is derived from an EMBL/GenBank/DDBJ whole genome shotgun (WGS) entry which is preliminary data.</text>
</comment>
<gene>
    <name evidence="2" type="ORF">ACJMK2_002288</name>
</gene>
<feature type="compositionally biased region" description="Basic and acidic residues" evidence="1">
    <location>
        <begin position="53"/>
        <end position="73"/>
    </location>
</feature>
<evidence type="ECO:0000256" key="1">
    <source>
        <dbReference type="SAM" id="MobiDB-lite"/>
    </source>
</evidence>
<sequence>MVVCKSLADLVSTLGSKEFTEKLDTLHLLFTMWSKGQKVVLVDIREDNQLGREPGKIQFHHSSDKNSSEKTKNNIELSTHITTEKCEEVEEIPRRYVCSETDNEVGSDSEKTPLLLCGEKK</sequence>
<name>A0ABD3XWH0_SINWO</name>
<keyword evidence="3" id="KW-1185">Reference proteome</keyword>
<feature type="region of interest" description="Disordered" evidence="1">
    <location>
        <begin position="100"/>
        <end position="121"/>
    </location>
</feature>
<dbReference type="AlphaFoldDB" id="A0ABD3XWH0"/>
<reference evidence="2 3" key="1">
    <citation type="submission" date="2024-11" db="EMBL/GenBank/DDBJ databases">
        <title>Chromosome-level genome assembly of the freshwater bivalve Anodonta woodiana.</title>
        <authorList>
            <person name="Chen X."/>
        </authorList>
    </citation>
    <scope>NUCLEOTIDE SEQUENCE [LARGE SCALE GENOMIC DNA]</scope>
    <source>
        <strain evidence="2">MN2024</strain>
        <tissue evidence="2">Gills</tissue>
    </source>
</reference>